<keyword evidence="1" id="KW-0547">Nucleotide-binding</keyword>
<name>A0A2X3L293_9BACT</name>
<dbReference type="AlphaFoldDB" id="A0A2X3L293"/>
<gene>
    <name evidence="5" type="ORF">BARAN1_0906</name>
</gene>
<dbReference type="InterPro" id="IPR041628">
    <property type="entry name" value="ChlI/MoxR_AAA_lid"/>
</dbReference>
<organism evidence="5 6">
    <name type="scientific">Candidatus Bipolaricaulis anaerobius</name>
    <dbReference type="NCBI Taxonomy" id="2026885"/>
    <lineage>
        <taxon>Bacteria</taxon>
        <taxon>Candidatus Bipolaricaulota</taxon>
        <taxon>Candidatus Bipolaricaulia</taxon>
        <taxon>Candidatus Bipolaricaulales</taxon>
        <taxon>Candidatus Bipolaricaulaceae</taxon>
        <taxon>Candidatus Bipolaricaulis</taxon>
    </lineage>
</organism>
<dbReference type="Gene3D" id="3.40.50.300">
    <property type="entry name" value="P-loop containing nucleotide triphosphate hydrolases"/>
    <property type="match status" value="1"/>
</dbReference>
<protein>
    <recommendedName>
        <fullName evidence="4">AAA+ ATPase domain-containing protein</fullName>
    </recommendedName>
</protein>
<dbReference type="InterPro" id="IPR050764">
    <property type="entry name" value="CbbQ/NirQ/NorQ/GpvN"/>
</dbReference>
<dbReference type="SUPFAM" id="SSF52540">
    <property type="entry name" value="P-loop containing nucleoside triphosphate hydrolases"/>
    <property type="match status" value="1"/>
</dbReference>
<keyword evidence="6" id="KW-1185">Reference proteome</keyword>
<dbReference type="Proteomes" id="UP000249818">
    <property type="component" value="Chromosome BARAN1"/>
</dbReference>
<keyword evidence="2" id="KW-0067">ATP-binding</keyword>
<dbReference type="Gene3D" id="1.10.8.80">
    <property type="entry name" value="Magnesium chelatase subunit I, C-Terminal domain"/>
    <property type="match status" value="1"/>
</dbReference>
<dbReference type="KEGG" id="bana:BARAN1_0906"/>
<dbReference type="GO" id="GO:0016887">
    <property type="term" value="F:ATP hydrolysis activity"/>
    <property type="evidence" value="ECO:0007669"/>
    <property type="project" value="InterPro"/>
</dbReference>
<dbReference type="FunFam" id="3.40.50.300:FF:000640">
    <property type="entry name" value="MoxR family ATPase"/>
    <property type="match status" value="1"/>
</dbReference>
<dbReference type="GO" id="GO:0005524">
    <property type="term" value="F:ATP binding"/>
    <property type="evidence" value="ECO:0007669"/>
    <property type="project" value="UniProtKB-KW"/>
</dbReference>
<dbReference type="EMBL" id="LS483254">
    <property type="protein sequence ID" value="SQD92930.1"/>
    <property type="molecule type" value="Genomic_DNA"/>
</dbReference>
<evidence type="ECO:0000256" key="1">
    <source>
        <dbReference type="ARBA" id="ARBA00022741"/>
    </source>
</evidence>
<comment type="similarity">
    <text evidence="3">Belongs to the MoxR family.</text>
</comment>
<dbReference type="InterPro" id="IPR003593">
    <property type="entry name" value="AAA+_ATPase"/>
</dbReference>
<evidence type="ECO:0000313" key="5">
    <source>
        <dbReference type="EMBL" id="SQD92930.1"/>
    </source>
</evidence>
<evidence type="ECO:0000313" key="6">
    <source>
        <dbReference type="Proteomes" id="UP000249818"/>
    </source>
</evidence>
<dbReference type="InterPro" id="IPR011703">
    <property type="entry name" value="ATPase_AAA-3"/>
</dbReference>
<dbReference type="CDD" id="cd00009">
    <property type="entry name" value="AAA"/>
    <property type="match status" value="1"/>
</dbReference>
<evidence type="ECO:0000259" key="4">
    <source>
        <dbReference type="SMART" id="SM00382"/>
    </source>
</evidence>
<evidence type="ECO:0000256" key="3">
    <source>
        <dbReference type="ARBA" id="ARBA00061607"/>
    </source>
</evidence>
<dbReference type="SMART" id="SM00382">
    <property type="entry name" value="AAA"/>
    <property type="match status" value="1"/>
</dbReference>
<sequence length="323" mass="34751">MITERDLIEAREAFCLLREKIAGVIVGQEEVVEIALWALLARGHVLLEGVPGLGKTLLVRSLARALGLSFSRIQFTPDLMPADIVGTNVFSGDGFRFLPGPVFAHVVLADEVNRATPKTQSALLEAMQEGQATIGTETHPLPNPFTVLATQNPIEMEGTYPLPEAQVDRFLFKAEVGFPDEGELVEIVRRNTEGVGIRLPEPILSADAVRRAQAVVAEYPVPRPLMEYAAALVLATHPKSPTAPEAVRRYVQYGASPRGGLALILGAKGRAFLAGRHHVGVEDIQAALRPALVHRVIPNFRADADGVGAGQLVDEAARAVRVP</sequence>
<feature type="domain" description="AAA+ ATPase" evidence="4">
    <location>
        <begin position="41"/>
        <end position="180"/>
    </location>
</feature>
<dbReference type="InterPro" id="IPR027417">
    <property type="entry name" value="P-loop_NTPase"/>
</dbReference>
<accession>A0A2X3L293</accession>
<evidence type="ECO:0000256" key="2">
    <source>
        <dbReference type="ARBA" id="ARBA00022840"/>
    </source>
</evidence>
<dbReference type="PIRSF" id="PIRSF002849">
    <property type="entry name" value="AAA_ATPase_chaperone_MoxR_prd"/>
    <property type="match status" value="1"/>
</dbReference>
<dbReference type="PANTHER" id="PTHR42759:SF1">
    <property type="entry name" value="MAGNESIUM-CHELATASE SUBUNIT CHLD"/>
    <property type="match status" value="1"/>
</dbReference>
<dbReference type="PANTHER" id="PTHR42759">
    <property type="entry name" value="MOXR FAMILY PROTEIN"/>
    <property type="match status" value="1"/>
</dbReference>
<proteinExistence type="inferred from homology"/>
<dbReference type="Pfam" id="PF17863">
    <property type="entry name" value="AAA_lid_2"/>
    <property type="match status" value="1"/>
</dbReference>
<reference evidence="6" key="1">
    <citation type="submission" date="2018-05" db="EMBL/GenBank/DDBJ databases">
        <authorList>
            <person name="Hao L."/>
        </authorList>
    </citation>
    <scope>NUCLEOTIDE SEQUENCE [LARGE SCALE GENOMIC DNA]</scope>
</reference>
<dbReference type="RefSeq" id="WP_122031266.1">
    <property type="nucleotide sequence ID" value="NZ_LS483254.1"/>
</dbReference>
<dbReference type="Pfam" id="PF07726">
    <property type="entry name" value="AAA_3"/>
    <property type="match status" value="1"/>
</dbReference>
<dbReference type="OrthoDB" id="9808397at2"/>